<feature type="transmembrane region" description="Helical" evidence="2">
    <location>
        <begin position="233"/>
        <end position="253"/>
    </location>
</feature>
<gene>
    <name evidence="4" type="ORF">LVJ94_30945</name>
</gene>
<keyword evidence="2" id="KW-0472">Membrane</keyword>
<evidence type="ECO:0008006" key="6">
    <source>
        <dbReference type="Google" id="ProtNLM"/>
    </source>
</evidence>
<feature type="signal peptide" evidence="3">
    <location>
        <begin position="1"/>
        <end position="30"/>
    </location>
</feature>
<evidence type="ECO:0000256" key="3">
    <source>
        <dbReference type="SAM" id="SignalP"/>
    </source>
</evidence>
<dbReference type="Proteomes" id="UP001374803">
    <property type="component" value="Chromosome"/>
</dbReference>
<evidence type="ECO:0000256" key="1">
    <source>
        <dbReference type="SAM" id="MobiDB-lite"/>
    </source>
</evidence>
<dbReference type="RefSeq" id="WP_394830933.1">
    <property type="nucleotide sequence ID" value="NZ_CP089929.1"/>
</dbReference>
<name>A0ABZ2KRN6_9BACT</name>
<reference evidence="4" key="1">
    <citation type="submission" date="2021-12" db="EMBL/GenBank/DDBJ databases">
        <title>Discovery of the Pendulisporaceae a myxobacterial family with distinct sporulation behavior and unique specialized metabolism.</title>
        <authorList>
            <person name="Garcia R."/>
            <person name="Popoff A."/>
            <person name="Bader C.D."/>
            <person name="Loehr J."/>
            <person name="Walesch S."/>
            <person name="Walt C."/>
            <person name="Boldt J."/>
            <person name="Bunk B."/>
            <person name="Haeckl F.J.F.P.J."/>
            <person name="Gunesch A.P."/>
            <person name="Birkelbach J."/>
            <person name="Nuebel U."/>
            <person name="Pietschmann T."/>
            <person name="Bach T."/>
            <person name="Mueller R."/>
        </authorList>
    </citation>
    <scope>NUCLEOTIDE SEQUENCE</scope>
    <source>
        <strain evidence="4">MSr11367</strain>
    </source>
</reference>
<feature type="compositionally biased region" description="Polar residues" evidence="1">
    <location>
        <begin position="201"/>
        <end position="215"/>
    </location>
</feature>
<organism evidence="4 5">
    <name type="scientific">Pendulispora rubella</name>
    <dbReference type="NCBI Taxonomy" id="2741070"/>
    <lineage>
        <taxon>Bacteria</taxon>
        <taxon>Pseudomonadati</taxon>
        <taxon>Myxococcota</taxon>
        <taxon>Myxococcia</taxon>
        <taxon>Myxococcales</taxon>
        <taxon>Sorangiineae</taxon>
        <taxon>Pendulisporaceae</taxon>
        <taxon>Pendulispora</taxon>
    </lineage>
</organism>
<evidence type="ECO:0000256" key="2">
    <source>
        <dbReference type="SAM" id="Phobius"/>
    </source>
</evidence>
<feature type="chain" id="PRO_5046370895" description="PEGA domain-containing protein" evidence="3">
    <location>
        <begin position="31"/>
        <end position="350"/>
    </location>
</feature>
<evidence type="ECO:0000313" key="5">
    <source>
        <dbReference type="Proteomes" id="UP001374803"/>
    </source>
</evidence>
<dbReference type="EMBL" id="CP089983">
    <property type="protein sequence ID" value="WXB01323.1"/>
    <property type="molecule type" value="Genomic_DNA"/>
</dbReference>
<evidence type="ECO:0000313" key="4">
    <source>
        <dbReference type="EMBL" id="WXB01323.1"/>
    </source>
</evidence>
<proteinExistence type="predicted"/>
<sequence length="350" mass="36375">MKRHSMTPMRSAFMAAFLLAGLTAAMPASAQSSSAPAEALYREGQRLIAAGDVHNACIKFAESQRLEPASGTLINLAACHEKEGKTASAWAEYVEATTSAGRAGQKDREKYAKEHADTLEKKLRTLVVAAVAAPAGTEVKLDGLPFGSGAMGTPLPVDPGEHEITVSAPKKKTWTQRVTLEPGPGSTRLDVPTLEDMPRENGSTAMPPTQEQAAASNDVDPEAVRSARQKKTIGYVVGGAGVLALGAGLFFGLRAKAFDDKSGREHDNAVRYGAQGDIANTNVQNSAAADDHNSAKTSQTIAIVSGAAGAVALGIGIYFLATSKEPRPSSARVMPLLSPNTAGASASFSF</sequence>
<protein>
    <recommendedName>
        <fullName evidence="6">PEGA domain-containing protein</fullName>
    </recommendedName>
</protein>
<keyword evidence="5" id="KW-1185">Reference proteome</keyword>
<keyword evidence="2" id="KW-1133">Transmembrane helix</keyword>
<keyword evidence="3" id="KW-0732">Signal</keyword>
<feature type="region of interest" description="Disordered" evidence="1">
    <location>
        <begin position="178"/>
        <end position="221"/>
    </location>
</feature>
<feature type="transmembrane region" description="Helical" evidence="2">
    <location>
        <begin position="301"/>
        <end position="321"/>
    </location>
</feature>
<accession>A0ABZ2KRN6</accession>
<keyword evidence="2" id="KW-0812">Transmembrane</keyword>